<protein>
    <submittedName>
        <fullName evidence="2">Uncharacterized protein</fullName>
    </submittedName>
</protein>
<reference evidence="2 3" key="1">
    <citation type="submission" date="2015-09" db="EMBL/GenBank/DDBJ databases">
        <title>Draft genome of the parasitic nematode Teladorsagia circumcincta isolate WARC Sus (inbred).</title>
        <authorList>
            <person name="Mitreva M."/>
        </authorList>
    </citation>
    <scope>NUCLEOTIDE SEQUENCE [LARGE SCALE GENOMIC DNA]</scope>
    <source>
        <strain evidence="2 3">S</strain>
    </source>
</reference>
<evidence type="ECO:0000313" key="2">
    <source>
        <dbReference type="EMBL" id="PIO66808.1"/>
    </source>
</evidence>
<evidence type="ECO:0000256" key="1">
    <source>
        <dbReference type="SAM" id="MobiDB-lite"/>
    </source>
</evidence>
<feature type="compositionally biased region" description="Acidic residues" evidence="1">
    <location>
        <begin position="253"/>
        <end position="263"/>
    </location>
</feature>
<organism evidence="2 3">
    <name type="scientific">Teladorsagia circumcincta</name>
    <name type="common">Brown stomach worm</name>
    <name type="synonym">Ostertagia circumcincta</name>
    <dbReference type="NCBI Taxonomy" id="45464"/>
    <lineage>
        <taxon>Eukaryota</taxon>
        <taxon>Metazoa</taxon>
        <taxon>Ecdysozoa</taxon>
        <taxon>Nematoda</taxon>
        <taxon>Chromadorea</taxon>
        <taxon>Rhabditida</taxon>
        <taxon>Rhabditina</taxon>
        <taxon>Rhabditomorpha</taxon>
        <taxon>Strongyloidea</taxon>
        <taxon>Trichostrongylidae</taxon>
        <taxon>Teladorsagia</taxon>
    </lineage>
</organism>
<dbReference type="OrthoDB" id="10495753at2759"/>
<dbReference type="AlphaFoldDB" id="A0A2G9U9C4"/>
<accession>A0A2G9U9C4</accession>
<feature type="region of interest" description="Disordered" evidence="1">
    <location>
        <begin position="250"/>
        <end position="271"/>
    </location>
</feature>
<sequence>MPIHCTTRAAVNNVASTKTSPARRIQLNEDHIITTGELRCTCPHPPAESIQSHGRANLVLSRPVPHLSQSTSIQPRIRDYPIVPSPAYSHSTHHYSQYFPAHNFHRFRFGYFGQMTDQFSRCCPSAAPSLISQPCYNPPQFHYAQAEYLSLERAFAYPVSYADWVLPSSYPYYSVVFLRTRMDEHSVHDIMGRSTDDVCSSACPTCCHDRSKQPCGSCAPSQLLLNTESIRISEAYPDARGTSLSESLTLENDVYESDSEEDSEKPRPVRAATPPSVLAVTYLTAVFPKAQLQGLFVNVLVFLLLQLITVLGSNQSPREILVSLLAYFDNGSISWKPVEYHDVSEATMTALPIYDPKCYRCSEARFADRLCETLDNE</sequence>
<dbReference type="EMBL" id="KZ348013">
    <property type="protein sequence ID" value="PIO66808.1"/>
    <property type="molecule type" value="Genomic_DNA"/>
</dbReference>
<dbReference type="Proteomes" id="UP000230423">
    <property type="component" value="Unassembled WGS sequence"/>
</dbReference>
<name>A0A2G9U9C4_TELCI</name>
<proteinExistence type="predicted"/>
<keyword evidence="3" id="KW-1185">Reference proteome</keyword>
<evidence type="ECO:0000313" key="3">
    <source>
        <dbReference type="Proteomes" id="UP000230423"/>
    </source>
</evidence>
<gene>
    <name evidence="2" type="ORF">TELCIR_11464</name>
</gene>